<organism evidence="5 6">
    <name type="scientific">Eiseniibacteriota bacterium</name>
    <dbReference type="NCBI Taxonomy" id="2212470"/>
    <lineage>
        <taxon>Bacteria</taxon>
        <taxon>Candidatus Eiseniibacteriota</taxon>
    </lineage>
</organism>
<keyword evidence="1" id="KW-0479">Metal-binding</keyword>
<sequence length="103" mass="10833">MPNLRWSCPIAAGMLALLSMACSPGEEQGGHRSSPTGINVLFITLDTTRADRLGCYGYTDAHTPNLDALAASGVMFEYAFCQAPLTLPSHVSLLTGAYPISTG</sequence>
<feature type="chain" id="PRO_5047459789" evidence="3">
    <location>
        <begin position="22"/>
        <end position="103"/>
    </location>
</feature>
<dbReference type="PANTHER" id="PTHR45953">
    <property type="entry name" value="IDURONATE 2-SULFATASE"/>
    <property type="match status" value="1"/>
</dbReference>
<evidence type="ECO:0000256" key="3">
    <source>
        <dbReference type="SAM" id="SignalP"/>
    </source>
</evidence>
<keyword evidence="6" id="KW-1185">Reference proteome</keyword>
<protein>
    <submittedName>
        <fullName evidence="5">Sulfatase-like hydrolase/transferase</fullName>
    </submittedName>
</protein>
<dbReference type="PROSITE" id="PS51257">
    <property type="entry name" value="PROKAR_LIPOPROTEIN"/>
    <property type="match status" value="1"/>
</dbReference>
<accession>A0ABV6YJJ7</accession>
<evidence type="ECO:0000256" key="2">
    <source>
        <dbReference type="ARBA" id="ARBA00022801"/>
    </source>
</evidence>
<dbReference type="SUPFAM" id="SSF53649">
    <property type="entry name" value="Alkaline phosphatase-like"/>
    <property type="match status" value="1"/>
</dbReference>
<comment type="caution">
    <text evidence="5">The sequence shown here is derived from an EMBL/GenBank/DDBJ whole genome shotgun (WGS) entry which is preliminary data.</text>
</comment>
<keyword evidence="2" id="KW-0378">Hydrolase</keyword>
<gene>
    <name evidence="5" type="ORF">ACFL6M_02640</name>
</gene>
<dbReference type="EMBL" id="JBHPKH010000018">
    <property type="protein sequence ID" value="MFC1572475.1"/>
    <property type="molecule type" value="Genomic_DNA"/>
</dbReference>
<evidence type="ECO:0000259" key="4">
    <source>
        <dbReference type="Pfam" id="PF00884"/>
    </source>
</evidence>
<reference evidence="5 6" key="1">
    <citation type="submission" date="2024-09" db="EMBL/GenBank/DDBJ databases">
        <authorList>
            <person name="D'Angelo T."/>
        </authorList>
    </citation>
    <scope>NUCLEOTIDE SEQUENCE [LARGE SCALE GENOMIC DNA]</scope>
    <source>
        <strain evidence="5">SAG AM-320-E07</strain>
    </source>
</reference>
<feature type="non-terminal residue" evidence="5">
    <location>
        <position position="103"/>
    </location>
</feature>
<dbReference type="PANTHER" id="PTHR45953:SF1">
    <property type="entry name" value="IDURONATE 2-SULFATASE"/>
    <property type="match status" value="1"/>
</dbReference>
<feature type="signal peptide" evidence="3">
    <location>
        <begin position="1"/>
        <end position="21"/>
    </location>
</feature>
<keyword evidence="3" id="KW-0732">Signal</keyword>
<dbReference type="InterPro" id="IPR000917">
    <property type="entry name" value="Sulfatase_N"/>
</dbReference>
<evidence type="ECO:0000256" key="1">
    <source>
        <dbReference type="ARBA" id="ARBA00022723"/>
    </source>
</evidence>
<dbReference type="InterPro" id="IPR017850">
    <property type="entry name" value="Alkaline_phosphatase_core_sf"/>
</dbReference>
<evidence type="ECO:0000313" key="5">
    <source>
        <dbReference type="EMBL" id="MFC1572475.1"/>
    </source>
</evidence>
<dbReference type="Pfam" id="PF00884">
    <property type="entry name" value="Sulfatase"/>
    <property type="match status" value="1"/>
</dbReference>
<dbReference type="Gene3D" id="3.40.720.10">
    <property type="entry name" value="Alkaline Phosphatase, subunit A"/>
    <property type="match status" value="1"/>
</dbReference>
<dbReference type="Proteomes" id="UP001593833">
    <property type="component" value="Unassembled WGS sequence"/>
</dbReference>
<name>A0ABV6YJJ7_UNCEI</name>
<evidence type="ECO:0000313" key="6">
    <source>
        <dbReference type="Proteomes" id="UP001593833"/>
    </source>
</evidence>
<feature type="domain" description="Sulfatase N-terminal" evidence="4">
    <location>
        <begin position="39"/>
        <end position="103"/>
    </location>
</feature>
<proteinExistence type="predicted"/>